<dbReference type="AlphaFoldDB" id="A0A1F7X325"/>
<comment type="caution">
    <text evidence="1">The sequence shown here is derived from an EMBL/GenBank/DDBJ whole genome shotgun (WGS) entry which is preliminary data.</text>
</comment>
<organism evidence="1 2">
    <name type="scientific">Candidatus Woesebacteria bacterium RBG_13_36_22</name>
    <dbReference type="NCBI Taxonomy" id="1802478"/>
    <lineage>
        <taxon>Bacteria</taxon>
        <taxon>Candidatus Woeseibacteriota</taxon>
    </lineage>
</organism>
<protein>
    <submittedName>
        <fullName evidence="1">Uncharacterized protein</fullName>
    </submittedName>
</protein>
<sequence length="101" mass="11473">MVVPNPLNNLTPEKEEELKEVVSNVTTEKKWTFNSLNGEIKSYDTKEDFDTDMSKGGFVPIDRLPAKNCSSCYGRGHIGKNIRWDRFAACGCMFRKPRKGV</sequence>
<evidence type="ECO:0000313" key="1">
    <source>
        <dbReference type="EMBL" id="OGM09283.1"/>
    </source>
</evidence>
<evidence type="ECO:0000313" key="2">
    <source>
        <dbReference type="Proteomes" id="UP000176939"/>
    </source>
</evidence>
<dbReference type="EMBL" id="MGFQ01000024">
    <property type="protein sequence ID" value="OGM09283.1"/>
    <property type="molecule type" value="Genomic_DNA"/>
</dbReference>
<gene>
    <name evidence="1" type="ORF">A2Z67_05070</name>
</gene>
<accession>A0A1F7X325</accession>
<proteinExistence type="predicted"/>
<name>A0A1F7X325_9BACT</name>
<reference evidence="1 2" key="1">
    <citation type="journal article" date="2016" name="Nat. Commun.">
        <title>Thousands of microbial genomes shed light on interconnected biogeochemical processes in an aquifer system.</title>
        <authorList>
            <person name="Anantharaman K."/>
            <person name="Brown C.T."/>
            <person name="Hug L.A."/>
            <person name="Sharon I."/>
            <person name="Castelle C.J."/>
            <person name="Probst A.J."/>
            <person name="Thomas B.C."/>
            <person name="Singh A."/>
            <person name="Wilkins M.J."/>
            <person name="Karaoz U."/>
            <person name="Brodie E.L."/>
            <person name="Williams K.H."/>
            <person name="Hubbard S.S."/>
            <person name="Banfield J.F."/>
        </authorList>
    </citation>
    <scope>NUCLEOTIDE SEQUENCE [LARGE SCALE GENOMIC DNA]</scope>
</reference>
<dbReference type="Proteomes" id="UP000176939">
    <property type="component" value="Unassembled WGS sequence"/>
</dbReference>